<accession>A0A139HJ82</accession>
<reference evidence="2 3" key="1">
    <citation type="submission" date="2015-07" db="EMBL/GenBank/DDBJ databases">
        <title>Comparative genomics of the Sigatoka disease complex on banana suggests a link between parallel evolutionary changes in Pseudocercospora fijiensis and Pseudocercospora eumusae and increased virulence on the banana host.</title>
        <authorList>
            <person name="Chang T.-C."/>
            <person name="Salvucci A."/>
            <person name="Crous P.W."/>
            <person name="Stergiopoulos I."/>
        </authorList>
    </citation>
    <scope>NUCLEOTIDE SEQUENCE [LARGE SCALE GENOMIC DNA]</scope>
    <source>
        <strain evidence="2 3">CBS 116634</strain>
    </source>
</reference>
<dbReference type="Proteomes" id="UP000073492">
    <property type="component" value="Unassembled WGS sequence"/>
</dbReference>
<dbReference type="OrthoDB" id="416585at2759"/>
<comment type="caution">
    <text evidence="2">The sequence shown here is derived from an EMBL/GenBank/DDBJ whole genome shotgun (WGS) entry which is preliminary data.</text>
</comment>
<protein>
    <submittedName>
        <fullName evidence="2">Uncharacterized protein</fullName>
    </submittedName>
</protein>
<name>A0A139HJ82_9PEZI</name>
<evidence type="ECO:0000313" key="2">
    <source>
        <dbReference type="EMBL" id="KXT02541.1"/>
    </source>
</evidence>
<feature type="compositionally biased region" description="Basic and acidic residues" evidence="1">
    <location>
        <begin position="40"/>
        <end position="52"/>
    </location>
</feature>
<dbReference type="AlphaFoldDB" id="A0A139HJ82"/>
<feature type="compositionally biased region" description="Basic and acidic residues" evidence="1">
    <location>
        <begin position="77"/>
        <end position="88"/>
    </location>
</feature>
<gene>
    <name evidence="2" type="ORF">AC579_422</name>
</gene>
<evidence type="ECO:0000313" key="3">
    <source>
        <dbReference type="Proteomes" id="UP000073492"/>
    </source>
</evidence>
<feature type="region of interest" description="Disordered" evidence="1">
    <location>
        <begin position="1"/>
        <end position="89"/>
    </location>
</feature>
<keyword evidence="3" id="KW-1185">Reference proteome</keyword>
<sequence>MDPDWQDDGSLPMLTEEEDMEARATSRTECELNRQTLTETEAKAEDTKRDGGCEEALQIVDTAGDDEPRTASQGGNEHAEEPTRDQSEATHPYHQAPMIILANTYKVQGPSVPLSLARHLPLRSRQQSFDLYKKDLIACKAFFLSLFLTEIYTNKREKKKIAIMGCSSSKPEYRAPNAARYVGSYHAPYTSRKRRGRRSRGVTGVFVGGAGCGGGGM</sequence>
<proteinExistence type="predicted"/>
<feature type="compositionally biased region" description="Basic and acidic residues" evidence="1">
    <location>
        <begin position="21"/>
        <end position="32"/>
    </location>
</feature>
<organism evidence="2 3">
    <name type="scientific">Pseudocercospora musae</name>
    <dbReference type="NCBI Taxonomy" id="113226"/>
    <lineage>
        <taxon>Eukaryota</taxon>
        <taxon>Fungi</taxon>
        <taxon>Dikarya</taxon>
        <taxon>Ascomycota</taxon>
        <taxon>Pezizomycotina</taxon>
        <taxon>Dothideomycetes</taxon>
        <taxon>Dothideomycetidae</taxon>
        <taxon>Mycosphaerellales</taxon>
        <taxon>Mycosphaerellaceae</taxon>
        <taxon>Pseudocercospora</taxon>
    </lineage>
</organism>
<evidence type="ECO:0000256" key="1">
    <source>
        <dbReference type="SAM" id="MobiDB-lite"/>
    </source>
</evidence>
<dbReference type="EMBL" id="LFZO01000622">
    <property type="protein sequence ID" value="KXT02541.1"/>
    <property type="molecule type" value="Genomic_DNA"/>
</dbReference>